<dbReference type="GO" id="GO:0016829">
    <property type="term" value="F:lyase activity"/>
    <property type="evidence" value="ECO:0007669"/>
    <property type="project" value="UniProtKB-KW"/>
</dbReference>
<sequence>MTTHLRSLHAVAIPVTDQDAALGFYRDVLGLTVSLDEHLADDFRWVEVALPDTPVRLALVRAEDGFAAGRDTGIRLMTADAAADHATLTTAGVDVGDLLLWDTAPPMFALRDPDGNTLYVMEPPA</sequence>
<keyword evidence="2" id="KW-0223">Dioxygenase</keyword>
<keyword evidence="2" id="KW-0456">Lyase</keyword>
<dbReference type="InterPro" id="IPR029068">
    <property type="entry name" value="Glyas_Bleomycin-R_OHBP_Dase"/>
</dbReference>
<dbReference type="EMBL" id="PDJJ01000001">
    <property type="protein sequence ID" value="PFG42307.1"/>
    <property type="molecule type" value="Genomic_DNA"/>
</dbReference>
<dbReference type="OrthoDB" id="9794917at2"/>
<organism evidence="2 3">
    <name type="scientific">Isoptericola jiangsuensis</name>
    <dbReference type="NCBI Taxonomy" id="548579"/>
    <lineage>
        <taxon>Bacteria</taxon>
        <taxon>Bacillati</taxon>
        <taxon>Actinomycetota</taxon>
        <taxon>Actinomycetes</taxon>
        <taxon>Micrococcales</taxon>
        <taxon>Promicromonosporaceae</taxon>
        <taxon>Isoptericola</taxon>
    </lineage>
</organism>
<feature type="domain" description="VOC" evidence="1">
    <location>
        <begin position="7"/>
        <end position="123"/>
    </location>
</feature>
<keyword evidence="3" id="KW-1185">Reference proteome</keyword>
<dbReference type="Gene3D" id="3.10.180.10">
    <property type="entry name" value="2,3-Dihydroxybiphenyl 1,2-Dioxygenase, domain 1"/>
    <property type="match status" value="1"/>
</dbReference>
<dbReference type="GO" id="GO:0051213">
    <property type="term" value="F:dioxygenase activity"/>
    <property type="evidence" value="ECO:0007669"/>
    <property type="project" value="UniProtKB-KW"/>
</dbReference>
<accession>A0A2A9ET33</accession>
<dbReference type="InterPro" id="IPR004360">
    <property type="entry name" value="Glyas_Fos-R_dOase_dom"/>
</dbReference>
<proteinExistence type="predicted"/>
<dbReference type="SUPFAM" id="SSF54593">
    <property type="entry name" value="Glyoxalase/Bleomycin resistance protein/Dihydroxybiphenyl dioxygenase"/>
    <property type="match status" value="1"/>
</dbReference>
<dbReference type="Proteomes" id="UP000224130">
    <property type="component" value="Unassembled WGS sequence"/>
</dbReference>
<evidence type="ECO:0000313" key="2">
    <source>
        <dbReference type="EMBL" id="PFG42307.1"/>
    </source>
</evidence>
<reference evidence="2 3" key="1">
    <citation type="submission" date="2017-10" db="EMBL/GenBank/DDBJ databases">
        <title>Sequencing the genomes of 1000 actinobacteria strains.</title>
        <authorList>
            <person name="Klenk H.-P."/>
        </authorList>
    </citation>
    <scope>NUCLEOTIDE SEQUENCE [LARGE SCALE GENOMIC DNA]</scope>
    <source>
        <strain evidence="2 3">DSM 21863</strain>
    </source>
</reference>
<dbReference type="PROSITE" id="PS51819">
    <property type="entry name" value="VOC"/>
    <property type="match status" value="1"/>
</dbReference>
<dbReference type="PANTHER" id="PTHR36437">
    <property type="entry name" value="GLYOXALASE/BLEOMYCIN RESISTANCE PROTEIN/DIOXYGENASE"/>
    <property type="match status" value="1"/>
</dbReference>
<evidence type="ECO:0000313" key="3">
    <source>
        <dbReference type="Proteomes" id="UP000224130"/>
    </source>
</evidence>
<comment type="caution">
    <text evidence="2">The sequence shown here is derived from an EMBL/GenBank/DDBJ whole genome shotgun (WGS) entry which is preliminary data.</text>
</comment>
<dbReference type="AlphaFoldDB" id="A0A2A9ET33"/>
<dbReference type="RefSeq" id="WP_098462838.1">
    <property type="nucleotide sequence ID" value="NZ_PDJJ01000001.1"/>
</dbReference>
<evidence type="ECO:0000259" key="1">
    <source>
        <dbReference type="PROSITE" id="PS51819"/>
    </source>
</evidence>
<gene>
    <name evidence="2" type="ORF">ATJ88_0964</name>
</gene>
<dbReference type="InterPro" id="IPR037523">
    <property type="entry name" value="VOC_core"/>
</dbReference>
<keyword evidence="2" id="KW-0560">Oxidoreductase</keyword>
<dbReference type="PANTHER" id="PTHR36437:SF2">
    <property type="entry name" value="GLYOXALASE_BLEOMYCIN RESISTANCE PROTEIN_DIOXYGENASE"/>
    <property type="match status" value="1"/>
</dbReference>
<name>A0A2A9ET33_9MICO</name>
<dbReference type="Pfam" id="PF00903">
    <property type="entry name" value="Glyoxalase"/>
    <property type="match status" value="1"/>
</dbReference>
<protein>
    <submittedName>
        <fullName evidence="2">Catechol 2,3-dioxygenase-like lactoylglutathione lyase family enzyme</fullName>
    </submittedName>
</protein>